<dbReference type="Proteomes" id="UP001150259">
    <property type="component" value="Unassembled WGS sequence"/>
</dbReference>
<name>A0ABT5GDT6_9MICO</name>
<dbReference type="PANTHER" id="PTHR36832">
    <property type="entry name" value="SLR1174 PROTEIN-RELATED"/>
    <property type="match status" value="1"/>
</dbReference>
<comment type="caution">
    <text evidence="2">The sequence shown here is derived from an EMBL/GenBank/DDBJ whole genome shotgun (WGS) entry which is preliminary data.</text>
</comment>
<dbReference type="EMBL" id="JAPFQL010000011">
    <property type="protein sequence ID" value="MDC5696397.1"/>
    <property type="molecule type" value="Genomic_DNA"/>
</dbReference>
<protein>
    <submittedName>
        <fullName evidence="2">ABC-2 family transporter protein</fullName>
    </submittedName>
</protein>
<feature type="transmembrane region" description="Helical" evidence="1">
    <location>
        <begin position="228"/>
        <end position="252"/>
    </location>
</feature>
<evidence type="ECO:0000313" key="2">
    <source>
        <dbReference type="EMBL" id="MDC5696397.1"/>
    </source>
</evidence>
<feature type="transmembrane region" description="Helical" evidence="1">
    <location>
        <begin position="20"/>
        <end position="47"/>
    </location>
</feature>
<feature type="transmembrane region" description="Helical" evidence="1">
    <location>
        <begin position="178"/>
        <end position="197"/>
    </location>
</feature>
<evidence type="ECO:0000313" key="3">
    <source>
        <dbReference type="Proteomes" id="UP001150259"/>
    </source>
</evidence>
<dbReference type="InterPro" id="IPR010390">
    <property type="entry name" value="ABC-2_transporter-like"/>
</dbReference>
<gene>
    <name evidence="2" type="ORF">OO014_03945</name>
</gene>
<proteinExistence type="predicted"/>
<keyword evidence="3" id="KW-1185">Reference proteome</keyword>
<keyword evidence="1" id="KW-1133">Transmembrane helix</keyword>
<keyword evidence="1" id="KW-0812">Transmembrane</keyword>
<accession>A0ABT5GDT6</accession>
<feature type="transmembrane region" description="Helical" evidence="1">
    <location>
        <begin position="59"/>
        <end position="78"/>
    </location>
</feature>
<dbReference type="PANTHER" id="PTHR36832:SF2">
    <property type="entry name" value="INTEGRAL MEMBRANE PROTEIN"/>
    <property type="match status" value="1"/>
</dbReference>
<feature type="transmembrane region" description="Helical" evidence="1">
    <location>
        <begin position="116"/>
        <end position="135"/>
    </location>
</feature>
<feature type="transmembrane region" description="Helical" evidence="1">
    <location>
        <begin position="141"/>
        <end position="171"/>
    </location>
</feature>
<dbReference type="Pfam" id="PF06182">
    <property type="entry name" value="ABC2_membrane_6"/>
    <property type="match status" value="1"/>
</dbReference>
<reference evidence="2 3" key="1">
    <citation type="submission" date="2022-11" db="EMBL/GenBank/DDBJ databases">
        <title>Anaerobic phenanthrene biodegradation by a DNRA strain PheN6.</title>
        <authorList>
            <person name="Zhang Z."/>
        </authorList>
    </citation>
    <scope>NUCLEOTIDE SEQUENCE [LARGE SCALE GENOMIC DNA]</scope>
    <source>
        <strain evidence="2 3">PheN6</strain>
    </source>
</reference>
<dbReference type="RefSeq" id="WP_272460974.1">
    <property type="nucleotide sequence ID" value="NZ_JAPFQL010000011.1"/>
</dbReference>
<organism evidence="2 3">
    <name type="scientific">Intrasporangium calvum</name>
    <dbReference type="NCBI Taxonomy" id="53358"/>
    <lineage>
        <taxon>Bacteria</taxon>
        <taxon>Bacillati</taxon>
        <taxon>Actinomycetota</taxon>
        <taxon>Actinomycetes</taxon>
        <taxon>Micrococcales</taxon>
        <taxon>Intrasporangiaceae</taxon>
        <taxon>Intrasporangium</taxon>
    </lineage>
</organism>
<sequence length="264" mass="28608">MRTFLLLVRAGFRRHSTYRLALLAGTATNSVFGVIRASVLLGAIGSAGTHIAGYDGPRVLAFVWWGQALLGVVNLWGFQEVGQRVRTGDIAVDFLRPAGPQLVYLAEDIGRAGVNFLARGLPALLIGALLFDLAWPPGIGSWILGLLSVAVAVVVAFCGSFIVNLSAFWIVEIRGIRLLWMITTGFLCGLYVPVPWFPDWLRTFAEWTPFPSMLQHPLDILSGRVDGAAVWGTLATQLAWAVALVVMAQVVLQSGRRRLEVQGG</sequence>
<evidence type="ECO:0000256" key="1">
    <source>
        <dbReference type="SAM" id="Phobius"/>
    </source>
</evidence>
<keyword evidence="1" id="KW-0472">Membrane</keyword>